<accession>A0A5B7CL05</accession>
<protein>
    <submittedName>
        <fullName evidence="2">Uncharacterized protein</fullName>
    </submittedName>
</protein>
<proteinExistence type="predicted"/>
<sequence length="124" mass="13319">MLLLVLAPPQTKLEQHARQRSAEARHALPHSTPLPLPHWPGNKRSLLSTHGRMMHASRTSLPCIHTKGRCRGGGEGVPGVVAERASRQQFGSTAAINTAAAPPQRQPHPFPRPSSTSARVSPSP</sequence>
<evidence type="ECO:0000256" key="1">
    <source>
        <dbReference type="SAM" id="MobiDB-lite"/>
    </source>
</evidence>
<reference evidence="2 3" key="1">
    <citation type="submission" date="2019-05" db="EMBL/GenBank/DDBJ databases">
        <title>Another draft genome of Portunus trituberculatus and its Hox gene families provides insights of decapod evolution.</title>
        <authorList>
            <person name="Jeong J.-H."/>
            <person name="Song I."/>
            <person name="Kim S."/>
            <person name="Choi T."/>
            <person name="Kim D."/>
            <person name="Ryu S."/>
            <person name="Kim W."/>
        </authorList>
    </citation>
    <scope>NUCLEOTIDE SEQUENCE [LARGE SCALE GENOMIC DNA]</scope>
    <source>
        <tissue evidence="2">Muscle</tissue>
    </source>
</reference>
<gene>
    <name evidence="2" type="ORF">E2C01_001679</name>
</gene>
<organism evidence="2 3">
    <name type="scientific">Portunus trituberculatus</name>
    <name type="common">Swimming crab</name>
    <name type="synonym">Neptunus trituberculatus</name>
    <dbReference type="NCBI Taxonomy" id="210409"/>
    <lineage>
        <taxon>Eukaryota</taxon>
        <taxon>Metazoa</taxon>
        <taxon>Ecdysozoa</taxon>
        <taxon>Arthropoda</taxon>
        <taxon>Crustacea</taxon>
        <taxon>Multicrustacea</taxon>
        <taxon>Malacostraca</taxon>
        <taxon>Eumalacostraca</taxon>
        <taxon>Eucarida</taxon>
        <taxon>Decapoda</taxon>
        <taxon>Pleocyemata</taxon>
        <taxon>Brachyura</taxon>
        <taxon>Eubrachyura</taxon>
        <taxon>Portunoidea</taxon>
        <taxon>Portunidae</taxon>
        <taxon>Portuninae</taxon>
        <taxon>Portunus</taxon>
    </lineage>
</organism>
<dbReference type="Proteomes" id="UP000324222">
    <property type="component" value="Unassembled WGS sequence"/>
</dbReference>
<dbReference type="AlphaFoldDB" id="A0A5B7CL05"/>
<keyword evidence="3" id="KW-1185">Reference proteome</keyword>
<evidence type="ECO:0000313" key="3">
    <source>
        <dbReference type="Proteomes" id="UP000324222"/>
    </source>
</evidence>
<feature type="region of interest" description="Disordered" evidence="1">
    <location>
        <begin position="18"/>
        <end position="46"/>
    </location>
</feature>
<evidence type="ECO:0000313" key="2">
    <source>
        <dbReference type="EMBL" id="MPC09076.1"/>
    </source>
</evidence>
<feature type="compositionally biased region" description="Polar residues" evidence="1">
    <location>
        <begin position="114"/>
        <end position="124"/>
    </location>
</feature>
<dbReference type="EMBL" id="VSRR010000054">
    <property type="protein sequence ID" value="MPC09076.1"/>
    <property type="molecule type" value="Genomic_DNA"/>
</dbReference>
<comment type="caution">
    <text evidence="2">The sequence shown here is derived from an EMBL/GenBank/DDBJ whole genome shotgun (WGS) entry which is preliminary data.</text>
</comment>
<feature type="compositionally biased region" description="Polar residues" evidence="1">
    <location>
        <begin position="87"/>
        <end position="96"/>
    </location>
</feature>
<name>A0A5B7CL05_PORTR</name>
<feature type="region of interest" description="Disordered" evidence="1">
    <location>
        <begin position="86"/>
        <end position="124"/>
    </location>
</feature>